<keyword evidence="1 2" id="KW-0807">Transducer</keyword>
<name>A0ABU8HDU4_9BACI</name>
<dbReference type="InterPro" id="IPR009050">
    <property type="entry name" value="Globin-like_sf"/>
</dbReference>
<dbReference type="InterPro" id="IPR044398">
    <property type="entry name" value="Globin-sensor_dom"/>
</dbReference>
<dbReference type="SMART" id="SM00283">
    <property type="entry name" value="MA"/>
    <property type="match status" value="1"/>
</dbReference>
<feature type="coiled-coil region" evidence="3">
    <location>
        <begin position="165"/>
        <end position="192"/>
    </location>
</feature>
<reference evidence="5 6" key="1">
    <citation type="journal article" date="2018" name="J. Microbiol.">
        <title>Bacillus spongiae sp. nov., isolated from sponge of Jeju Island.</title>
        <authorList>
            <person name="Lee G.E."/>
            <person name="Im W.T."/>
            <person name="Park J.S."/>
        </authorList>
    </citation>
    <scope>NUCLEOTIDE SEQUENCE [LARGE SCALE GENOMIC DNA]</scope>
    <source>
        <strain evidence="5 6">135PIL107-10</strain>
    </source>
</reference>
<dbReference type="EMBL" id="JBBAXC010000007">
    <property type="protein sequence ID" value="MEI5907539.1"/>
    <property type="molecule type" value="Genomic_DNA"/>
</dbReference>
<evidence type="ECO:0000313" key="5">
    <source>
        <dbReference type="EMBL" id="MEI5907539.1"/>
    </source>
</evidence>
<comment type="caution">
    <text evidence="5">The sequence shown here is derived from an EMBL/GenBank/DDBJ whole genome shotgun (WGS) entry which is preliminary data.</text>
</comment>
<evidence type="ECO:0000313" key="6">
    <source>
        <dbReference type="Proteomes" id="UP001312865"/>
    </source>
</evidence>
<dbReference type="Pfam" id="PF11563">
    <property type="entry name" value="Protoglobin"/>
    <property type="match status" value="1"/>
</dbReference>
<protein>
    <submittedName>
        <fullName evidence="5">Globin-coupled sensor protein</fullName>
    </submittedName>
</protein>
<accession>A0ABU8HDU4</accession>
<keyword evidence="6" id="KW-1185">Reference proteome</keyword>
<dbReference type="PANTHER" id="PTHR32089:SF112">
    <property type="entry name" value="LYSOZYME-LIKE PROTEIN-RELATED"/>
    <property type="match status" value="1"/>
</dbReference>
<dbReference type="Gene3D" id="1.10.490.10">
    <property type="entry name" value="Globins"/>
    <property type="match status" value="1"/>
</dbReference>
<dbReference type="InterPro" id="IPR004089">
    <property type="entry name" value="MCPsignal_dom"/>
</dbReference>
<gene>
    <name evidence="5" type="ORF">WAK64_10760</name>
</gene>
<dbReference type="SUPFAM" id="SSF58104">
    <property type="entry name" value="Methyl-accepting chemotaxis protein (MCP) signaling domain"/>
    <property type="match status" value="1"/>
</dbReference>
<dbReference type="SUPFAM" id="SSF46458">
    <property type="entry name" value="Globin-like"/>
    <property type="match status" value="1"/>
</dbReference>
<evidence type="ECO:0000256" key="1">
    <source>
        <dbReference type="ARBA" id="ARBA00023224"/>
    </source>
</evidence>
<dbReference type="Gene3D" id="1.10.287.950">
    <property type="entry name" value="Methyl-accepting chemotaxis protein"/>
    <property type="match status" value="1"/>
</dbReference>
<dbReference type="PANTHER" id="PTHR32089">
    <property type="entry name" value="METHYL-ACCEPTING CHEMOTAXIS PROTEIN MCPB"/>
    <property type="match status" value="1"/>
</dbReference>
<organism evidence="5 6">
    <name type="scientific">Bacillus spongiae</name>
    <dbReference type="NCBI Taxonomy" id="2683610"/>
    <lineage>
        <taxon>Bacteria</taxon>
        <taxon>Bacillati</taxon>
        <taxon>Bacillota</taxon>
        <taxon>Bacilli</taxon>
        <taxon>Bacillales</taxon>
        <taxon>Bacillaceae</taxon>
        <taxon>Bacillus</taxon>
    </lineage>
</organism>
<evidence type="ECO:0000259" key="4">
    <source>
        <dbReference type="PROSITE" id="PS50111"/>
    </source>
</evidence>
<dbReference type="Proteomes" id="UP001312865">
    <property type="component" value="Unassembled WGS sequence"/>
</dbReference>
<feature type="domain" description="Methyl-accepting transducer" evidence="4">
    <location>
        <begin position="195"/>
        <end position="415"/>
    </location>
</feature>
<sequence length="429" mass="48077">MKNIFRKSKNATKLILTDNVKIEIKDEQLLMQLKLISLSESDLQYSLALKPIVEKNIDSIVTRFYQNLQLEDTLTNIITEHSSVEALKKSLTTHIVEMFSGVIDENYVRARHKIAYVHQKIGLQPKWYMCAFQDLLMSITTLIEQHIDDKQEFANALIAVTKLINLEQQIVLETYQQENDRFKEELDAQKHSLRQKVYDMSQTLAATSEETSAYIQEISAQTREIASFSKTRLEVAAETEKETNKGKEDLTIQKQLMEDIRKSTVDISTEVGVLEQTANEVKNIVTLVNNIAEQTNLLALNAAIEAARAGEAGKGFSVVASEVRKLAEETKKSVSHVSELISGMNNQIDVIAESISKVSDVTIDGASRMNDMNDFFKVIASMIHNNIEDSTQLESELSHIATVIEEVSSTATTIANSADELSQLSENMG</sequence>
<dbReference type="InterPro" id="IPR012292">
    <property type="entry name" value="Globin/Proto"/>
</dbReference>
<evidence type="ECO:0000256" key="2">
    <source>
        <dbReference type="PROSITE-ProRule" id="PRU00284"/>
    </source>
</evidence>
<dbReference type="Pfam" id="PF00015">
    <property type="entry name" value="MCPsignal"/>
    <property type="match status" value="1"/>
</dbReference>
<dbReference type="InterPro" id="IPR039379">
    <property type="entry name" value="Protoglobin_sensor_dom"/>
</dbReference>
<evidence type="ECO:0000256" key="3">
    <source>
        <dbReference type="SAM" id="Coils"/>
    </source>
</evidence>
<proteinExistence type="predicted"/>
<keyword evidence="3" id="KW-0175">Coiled coil</keyword>
<dbReference type="PROSITE" id="PS50111">
    <property type="entry name" value="CHEMOTAXIS_TRANSDUC_2"/>
    <property type="match status" value="1"/>
</dbReference>
<dbReference type="CDD" id="cd01068">
    <property type="entry name" value="globin_sensor"/>
    <property type="match status" value="1"/>
</dbReference>